<dbReference type="RefSeq" id="WP_344820150.1">
    <property type="nucleotide sequence ID" value="NZ_BAABCP010000002.1"/>
</dbReference>
<gene>
    <name evidence="2" type="ORF">GCM10022383_26190</name>
</gene>
<comment type="caution">
    <text evidence="2">The sequence shown here is derived from an EMBL/GenBank/DDBJ whole genome shotgun (WGS) entry which is preliminary data.</text>
</comment>
<keyword evidence="2" id="KW-0378">Hydrolase</keyword>
<proteinExistence type="predicted"/>
<sequence>MATTHSPETLTLQGNGLSLTGDYWAGNGDASRPTLIFLHGGGQTRHSWDSTAGSLAQQGWSSYTVDLRGHGDSGWSEDGTYAIEDYAADTVALMRSLGAARPVLVGASMGGLASLTAQSDHPDLARALVLVDIVPRTSTEGVKRITQFMVGHSDGFANLEEVADAIAEYTGRERRLNPEGLQKNVRLRADGRWYWHWDPRMMQPGPQSEGRAPDADALLERASRIEVPTLIVRGGKSDVIDEAGVKELEGVLRRPYSTVVNDARHMIAGDDNKSFASAVDAFLNDVVLSPAGDA</sequence>
<dbReference type="Proteomes" id="UP001501591">
    <property type="component" value="Unassembled WGS sequence"/>
</dbReference>
<name>A0ABP7NHB9_9MICO</name>
<organism evidence="2 3">
    <name type="scientific">Microbacterium soli</name>
    <dbReference type="NCBI Taxonomy" id="446075"/>
    <lineage>
        <taxon>Bacteria</taxon>
        <taxon>Bacillati</taxon>
        <taxon>Actinomycetota</taxon>
        <taxon>Actinomycetes</taxon>
        <taxon>Micrococcales</taxon>
        <taxon>Microbacteriaceae</taxon>
        <taxon>Microbacterium</taxon>
    </lineage>
</organism>
<protein>
    <submittedName>
        <fullName evidence="2">Alpha/beta fold hydrolase</fullName>
    </submittedName>
</protein>
<dbReference type="PRINTS" id="PR00111">
    <property type="entry name" value="ABHYDROLASE"/>
</dbReference>
<dbReference type="Pfam" id="PF00561">
    <property type="entry name" value="Abhydrolase_1"/>
    <property type="match status" value="1"/>
</dbReference>
<feature type="domain" description="AB hydrolase-1" evidence="1">
    <location>
        <begin position="33"/>
        <end position="267"/>
    </location>
</feature>
<dbReference type="EMBL" id="BAABCP010000002">
    <property type="protein sequence ID" value="GAA3947134.1"/>
    <property type="molecule type" value="Genomic_DNA"/>
</dbReference>
<reference evidence="3" key="1">
    <citation type="journal article" date="2019" name="Int. J. Syst. Evol. Microbiol.">
        <title>The Global Catalogue of Microorganisms (GCM) 10K type strain sequencing project: providing services to taxonomists for standard genome sequencing and annotation.</title>
        <authorList>
            <consortium name="The Broad Institute Genomics Platform"/>
            <consortium name="The Broad Institute Genome Sequencing Center for Infectious Disease"/>
            <person name="Wu L."/>
            <person name="Ma J."/>
        </authorList>
    </citation>
    <scope>NUCLEOTIDE SEQUENCE [LARGE SCALE GENOMIC DNA]</scope>
    <source>
        <strain evidence="3">JCM 17024</strain>
    </source>
</reference>
<evidence type="ECO:0000313" key="3">
    <source>
        <dbReference type="Proteomes" id="UP001501591"/>
    </source>
</evidence>
<dbReference type="PANTHER" id="PTHR43194">
    <property type="entry name" value="HYDROLASE ALPHA/BETA FOLD FAMILY"/>
    <property type="match status" value="1"/>
</dbReference>
<dbReference type="InterPro" id="IPR029058">
    <property type="entry name" value="AB_hydrolase_fold"/>
</dbReference>
<dbReference type="PANTHER" id="PTHR43194:SF2">
    <property type="entry name" value="PEROXISOMAL MEMBRANE PROTEIN LPX1"/>
    <property type="match status" value="1"/>
</dbReference>
<dbReference type="InterPro" id="IPR000073">
    <property type="entry name" value="AB_hydrolase_1"/>
</dbReference>
<accession>A0ABP7NHB9</accession>
<evidence type="ECO:0000313" key="2">
    <source>
        <dbReference type="EMBL" id="GAA3947134.1"/>
    </source>
</evidence>
<dbReference type="GO" id="GO:0016787">
    <property type="term" value="F:hydrolase activity"/>
    <property type="evidence" value="ECO:0007669"/>
    <property type="project" value="UniProtKB-KW"/>
</dbReference>
<keyword evidence="3" id="KW-1185">Reference proteome</keyword>
<evidence type="ECO:0000259" key="1">
    <source>
        <dbReference type="Pfam" id="PF00561"/>
    </source>
</evidence>
<dbReference type="InterPro" id="IPR050228">
    <property type="entry name" value="Carboxylesterase_BioH"/>
</dbReference>
<dbReference type="Gene3D" id="3.40.50.1820">
    <property type="entry name" value="alpha/beta hydrolase"/>
    <property type="match status" value="1"/>
</dbReference>
<dbReference type="SUPFAM" id="SSF53474">
    <property type="entry name" value="alpha/beta-Hydrolases"/>
    <property type="match status" value="1"/>
</dbReference>